<feature type="region of interest" description="Disordered" evidence="9">
    <location>
        <begin position="16"/>
        <end position="53"/>
    </location>
</feature>
<evidence type="ECO:0000256" key="7">
    <source>
        <dbReference type="ARBA" id="ARBA00023242"/>
    </source>
</evidence>
<keyword evidence="2" id="KW-0479">Metal-binding</keyword>
<dbReference type="PANTHER" id="PTHR16515:SF49">
    <property type="entry name" value="GASTRULA ZINC FINGER PROTEIN XLCGF49.1-LIKE-RELATED"/>
    <property type="match status" value="1"/>
</dbReference>
<evidence type="ECO:0000313" key="11">
    <source>
        <dbReference type="EMBL" id="CAB0039580.1"/>
    </source>
</evidence>
<dbReference type="FunFam" id="3.30.160.60:FF:000100">
    <property type="entry name" value="Zinc finger 45-like"/>
    <property type="match status" value="1"/>
</dbReference>
<dbReference type="SUPFAM" id="SSF57667">
    <property type="entry name" value="beta-beta-alpha zinc fingers"/>
    <property type="match status" value="5"/>
</dbReference>
<evidence type="ECO:0000256" key="2">
    <source>
        <dbReference type="ARBA" id="ARBA00022723"/>
    </source>
</evidence>
<feature type="domain" description="C2H2-type" evidence="10">
    <location>
        <begin position="281"/>
        <end position="309"/>
    </location>
</feature>
<keyword evidence="3" id="KW-0677">Repeat</keyword>
<dbReference type="OrthoDB" id="7685779at2759"/>
<name>A0A6H5IXA7_9HYME</name>
<dbReference type="Pfam" id="PF00096">
    <property type="entry name" value="zf-C2H2"/>
    <property type="match status" value="4"/>
</dbReference>
<sequence>MWEFVFGIAKRQKKRKTRRRAVTANATTAAAQPRTSAVQERRTQKKKKKKNSLVLRRARSDFNRLDENTCSIRVVNSQPENSPILYNYSENQISIMSSCLERGRGGVHLSNDLSAVDRSPPMWRVPFGPLAVSKHILNKYHRVKRLRDYFTSYTIILEKSSRVAYNDGKSAAAREDRASETGGVMGVAAAVVAVRESCSMRGSSTTEIGWRAPPAFSRPACALYIRCTLARKLTEVTWQSSVHRALVTGLAERATRKSQSLSLYSTRYSVFPSKFWRGADYLCEICAKKFGNKHNWLRHVKTVHEDSKDFACDNCEKKFGHKSHLLLHQKTVHEGRKDYACEECEKKFGQNSHLLLHIRTIHEGRKDFACDNCEKKFGRNSHLLLHQKTVHEGLKDYICDECEKKFGHKSHLLSHIKTIHEGRKDFACNKCEKKFGHKSHLLLHQKAHLILHQRTVYKGQKDYVCDKCEKEFSRAAVPRMSQQRCRTGRLPCRCGTATRTKRSSASLLRGSRGRMLLIKLCKLATRHVASSHHSRRTIMLILCVHTDPTKICHICKQGFTEKDNKVRDHSHFTGEYRGAAHSKCNINYRDVRFVPVIFHNLSGYDSHLFIREVATGFPGRVWVLPQTKERYISFVKFMEDQRLSFRFIDSFKFMASSLDNLAKNLKQQPTLRKVFGQDYDSAQIDLLTKKGVFPYEYISSLEKLQETALPPPEQFYSSLTDSDIF</sequence>
<dbReference type="PROSITE" id="PS00028">
    <property type="entry name" value="ZINC_FINGER_C2H2_1"/>
    <property type="match status" value="6"/>
</dbReference>
<keyword evidence="6" id="KW-0238">DNA-binding</keyword>
<dbReference type="PROSITE" id="PS50157">
    <property type="entry name" value="ZINC_FINGER_C2H2_2"/>
    <property type="match status" value="6"/>
</dbReference>
<dbReference type="GO" id="GO:0010468">
    <property type="term" value="P:regulation of gene expression"/>
    <property type="evidence" value="ECO:0007669"/>
    <property type="project" value="TreeGrafter"/>
</dbReference>
<dbReference type="InterPro" id="IPR036236">
    <property type="entry name" value="Znf_C2H2_sf"/>
</dbReference>
<reference evidence="11 12" key="1">
    <citation type="submission" date="2020-02" db="EMBL/GenBank/DDBJ databases">
        <authorList>
            <person name="Ferguson B K."/>
        </authorList>
    </citation>
    <scope>NUCLEOTIDE SEQUENCE [LARGE SCALE GENOMIC DNA]</scope>
</reference>
<dbReference type="GO" id="GO:0003676">
    <property type="term" value="F:nucleic acid binding"/>
    <property type="evidence" value="ECO:0007669"/>
    <property type="project" value="InterPro"/>
</dbReference>
<feature type="domain" description="C2H2-type" evidence="10">
    <location>
        <begin position="310"/>
        <end position="338"/>
    </location>
</feature>
<dbReference type="SMART" id="SM00355">
    <property type="entry name" value="ZnF_C2H2"/>
    <property type="match status" value="6"/>
</dbReference>
<gene>
    <name evidence="11" type="ORF">TBRA_LOCUS11319</name>
</gene>
<organism evidence="11 12">
    <name type="scientific">Trichogramma brassicae</name>
    <dbReference type="NCBI Taxonomy" id="86971"/>
    <lineage>
        <taxon>Eukaryota</taxon>
        <taxon>Metazoa</taxon>
        <taxon>Ecdysozoa</taxon>
        <taxon>Arthropoda</taxon>
        <taxon>Hexapoda</taxon>
        <taxon>Insecta</taxon>
        <taxon>Pterygota</taxon>
        <taxon>Neoptera</taxon>
        <taxon>Endopterygota</taxon>
        <taxon>Hymenoptera</taxon>
        <taxon>Apocrita</taxon>
        <taxon>Proctotrupomorpha</taxon>
        <taxon>Chalcidoidea</taxon>
        <taxon>Trichogrammatidae</taxon>
        <taxon>Trichogramma</taxon>
    </lineage>
</organism>
<dbReference type="Proteomes" id="UP000479190">
    <property type="component" value="Unassembled WGS sequence"/>
</dbReference>
<dbReference type="InterPro" id="IPR013087">
    <property type="entry name" value="Znf_C2H2_type"/>
</dbReference>
<dbReference type="PANTHER" id="PTHR16515">
    <property type="entry name" value="PR DOMAIN ZINC FINGER PROTEIN"/>
    <property type="match status" value="1"/>
</dbReference>
<feature type="domain" description="C2H2-type" evidence="10">
    <location>
        <begin position="368"/>
        <end position="396"/>
    </location>
</feature>
<comment type="subcellular location">
    <subcellularLocation>
        <location evidence="1">Nucleus</location>
    </subcellularLocation>
</comment>
<dbReference type="SUPFAM" id="SSF53098">
    <property type="entry name" value="Ribonuclease H-like"/>
    <property type="match status" value="1"/>
</dbReference>
<feature type="domain" description="C2H2-type" evidence="10">
    <location>
        <begin position="397"/>
        <end position="425"/>
    </location>
</feature>
<keyword evidence="4 8" id="KW-0863">Zinc-finger</keyword>
<evidence type="ECO:0000256" key="6">
    <source>
        <dbReference type="ARBA" id="ARBA00023125"/>
    </source>
</evidence>
<feature type="domain" description="C2H2-type" evidence="10">
    <location>
        <begin position="339"/>
        <end position="367"/>
    </location>
</feature>
<evidence type="ECO:0000256" key="5">
    <source>
        <dbReference type="ARBA" id="ARBA00022833"/>
    </source>
</evidence>
<evidence type="ECO:0000256" key="8">
    <source>
        <dbReference type="PROSITE-ProRule" id="PRU00042"/>
    </source>
</evidence>
<keyword evidence="7" id="KW-0539">Nucleus</keyword>
<dbReference type="InterPro" id="IPR044925">
    <property type="entry name" value="His-Me_finger_sf"/>
</dbReference>
<dbReference type="AlphaFoldDB" id="A0A6H5IXA7"/>
<dbReference type="GO" id="GO:0008270">
    <property type="term" value="F:zinc ion binding"/>
    <property type="evidence" value="ECO:0007669"/>
    <property type="project" value="UniProtKB-KW"/>
</dbReference>
<dbReference type="InterPro" id="IPR050331">
    <property type="entry name" value="Zinc_finger"/>
</dbReference>
<dbReference type="Gene3D" id="3.30.420.10">
    <property type="entry name" value="Ribonuclease H-like superfamily/Ribonuclease H"/>
    <property type="match status" value="1"/>
</dbReference>
<keyword evidence="5" id="KW-0862">Zinc</keyword>
<dbReference type="InterPro" id="IPR036397">
    <property type="entry name" value="RNaseH_sf"/>
</dbReference>
<evidence type="ECO:0000256" key="4">
    <source>
        <dbReference type="ARBA" id="ARBA00022771"/>
    </source>
</evidence>
<evidence type="ECO:0000256" key="3">
    <source>
        <dbReference type="ARBA" id="ARBA00022737"/>
    </source>
</evidence>
<feature type="compositionally biased region" description="Low complexity" evidence="9">
    <location>
        <begin position="22"/>
        <end position="31"/>
    </location>
</feature>
<evidence type="ECO:0000256" key="9">
    <source>
        <dbReference type="SAM" id="MobiDB-lite"/>
    </source>
</evidence>
<evidence type="ECO:0000256" key="1">
    <source>
        <dbReference type="ARBA" id="ARBA00004123"/>
    </source>
</evidence>
<feature type="domain" description="C2H2-type" evidence="10">
    <location>
        <begin position="426"/>
        <end position="448"/>
    </location>
</feature>
<dbReference type="Gene3D" id="3.30.160.60">
    <property type="entry name" value="Classic Zinc Finger"/>
    <property type="match status" value="5"/>
</dbReference>
<evidence type="ECO:0000313" key="12">
    <source>
        <dbReference type="Proteomes" id="UP000479190"/>
    </source>
</evidence>
<protein>
    <recommendedName>
        <fullName evidence="10">C2H2-type domain-containing protein</fullName>
    </recommendedName>
</protein>
<accession>A0A6H5IXA7</accession>
<keyword evidence="12" id="KW-1185">Reference proteome</keyword>
<dbReference type="InterPro" id="IPR012337">
    <property type="entry name" value="RNaseH-like_sf"/>
</dbReference>
<dbReference type="GO" id="GO:0005634">
    <property type="term" value="C:nucleus"/>
    <property type="evidence" value="ECO:0007669"/>
    <property type="project" value="TreeGrafter"/>
</dbReference>
<dbReference type="EMBL" id="CADCXV010000971">
    <property type="protein sequence ID" value="CAB0039580.1"/>
    <property type="molecule type" value="Genomic_DNA"/>
</dbReference>
<dbReference type="SUPFAM" id="SSF54060">
    <property type="entry name" value="His-Me finger endonucleases"/>
    <property type="match status" value="1"/>
</dbReference>
<evidence type="ECO:0000259" key="10">
    <source>
        <dbReference type="PROSITE" id="PS50157"/>
    </source>
</evidence>
<proteinExistence type="predicted"/>